<evidence type="ECO:0000313" key="4">
    <source>
        <dbReference type="Proteomes" id="UP001500218"/>
    </source>
</evidence>
<dbReference type="Proteomes" id="UP001500218">
    <property type="component" value="Unassembled WGS sequence"/>
</dbReference>
<dbReference type="Pfam" id="PF09346">
    <property type="entry name" value="SMI1_KNR4"/>
    <property type="match status" value="1"/>
</dbReference>
<organism evidence="3 4">
    <name type="scientific">Luedemannella flava</name>
    <dbReference type="NCBI Taxonomy" id="349316"/>
    <lineage>
        <taxon>Bacteria</taxon>
        <taxon>Bacillati</taxon>
        <taxon>Actinomycetota</taxon>
        <taxon>Actinomycetes</taxon>
        <taxon>Micromonosporales</taxon>
        <taxon>Micromonosporaceae</taxon>
        <taxon>Luedemannella</taxon>
    </lineage>
</organism>
<dbReference type="Gene3D" id="3.40.1580.10">
    <property type="entry name" value="SMI1/KNR4-like"/>
    <property type="match status" value="1"/>
</dbReference>
<sequence>MDLSTSMPVGSGLAGRIVHLRPPPLRVRFRYGVYINLAGHPDWIPYASAVIRLAPAPADRTLDEIRLGDVVTANLLLAEALSRTETPIAADRTPESWVWAHLGGTRDLALVPAELHRAFRHRGGVSGLRPGTAARGLHGLAHLTSPPVRADARGSVTEDALARAEEWFGFALPPSFRDFVRETNGPLPDPGVHPARGFLVDQPFFGFAADDRMADLAYASLWFGDRFTDDYLVIAPVQGGLLLTQLRGTAPGSIWYWDDDDAADDDRYGPGVICRDLLVRCADDIGSFFATLTPVPDRYLVEAAENIRAGRVGLVSPESAGQGLPRARRPHWWGQLPGPQH</sequence>
<dbReference type="SUPFAM" id="SSF160631">
    <property type="entry name" value="SMI1/KNR4-like"/>
    <property type="match status" value="1"/>
</dbReference>
<name>A0ABP4Y9G1_9ACTN</name>
<dbReference type="EMBL" id="BAAALT010000090">
    <property type="protein sequence ID" value="GAA1807998.1"/>
    <property type="molecule type" value="Genomic_DNA"/>
</dbReference>
<evidence type="ECO:0000259" key="2">
    <source>
        <dbReference type="SMART" id="SM00860"/>
    </source>
</evidence>
<dbReference type="InterPro" id="IPR018958">
    <property type="entry name" value="Knr4/Smi1-like_dom"/>
</dbReference>
<dbReference type="Pfam" id="PF14414">
    <property type="entry name" value="WHH"/>
    <property type="match status" value="1"/>
</dbReference>
<dbReference type="InterPro" id="IPR032869">
    <property type="entry name" value="WHH_dom_containing"/>
</dbReference>
<accession>A0ABP4Y9G1</accession>
<protein>
    <submittedName>
        <fullName evidence="3">SMI1/KNR4 family protein</fullName>
    </submittedName>
</protein>
<evidence type="ECO:0000313" key="3">
    <source>
        <dbReference type="EMBL" id="GAA1807998.1"/>
    </source>
</evidence>
<keyword evidence="4" id="KW-1185">Reference proteome</keyword>
<reference evidence="4" key="1">
    <citation type="journal article" date="2019" name="Int. J. Syst. Evol. Microbiol.">
        <title>The Global Catalogue of Microorganisms (GCM) 10K type strain sequencing project: providing services to taxonomists for standard genome sequencing and annotation.</title>
        <authorList>
            <consortium name="The Broad Institute Genomics Platform"/>
            <consortium name="The Broad Institute Genome Sequencing Center for Infectious Disease"/>
            <person name="Wu L."/>
            <person name="Ma J."/>
        </authorList>
    </citation>
    <scope>NUCLEOTIDE SEQUENCE [LARGE SCALE GENOMIC DNA]</scope>
    <source>
        <strain evidence="4">JCM 13250</strain>
    </source>
</reference>
<dbReference type="SMART" id="SM00860">
    <property type="entry name" value="SMI1_KNR4"/>
    <property type="match status" value="1"/>
</dbReference>
<dbReference type="RefSeq" id="WP_344131957.1">
    <property type="nucleotide sequence ID" value="NZ_BAAALT010000090.1"/>
</dbReference>
<evidence type="ECO:0000256" key="1">
    <source>
        <dbReference type="SAM" id="MobiDB-lite"/>
    </source>
</evidence>
<dbReference type="InterPro" id="IPR037883">
    <property type="entry name" value="Knr4/Smi1-like_sf"/>
</dbReference>
<comment type="caution">
    <text evidence="3">The sequence shown here is derived from an EMBL/GenBank/DDBJ whole genome shotgun (WGS) entry which is preliminary data.</text>
</comment>
<proteinExistence type="predicted"/>
<feature type="region of interest" description="Disordered" evidence="1">
    <location>
        <begin position="319"/>
        <end position="341"/>
    </location>
</feature>
<gene>
    <name evidence="3" type="ORF">GCM10009682_32260</name>
</gene>
<feature type="domain" description="Knr4/Smi1-like" evidence="2">
    <location>
        <begin position="155"/>
        <end position="291"/>
    </location>
</feature>